<evidence type="ECO:0000313" key="1">
    <source>
        <dbReference type="EMBL" id="CDH48340.1"/>
    </source>
</evidence>
<comment type="caution">
    <text evidence="1">The sequence shown here is derived from an EMBL/GenBank/DDBJ whole genome shotgun (WGS) entry which is preliminary data.</text>
</comment>
<organism evidence="1 2">
    <name type="scientific">Lichtheimia corymbifera JMRC:FSU:9682</name>
    <dbReference type="NCBI Taxonomy" id="1263082"/>
    <lineage>
        <taxon>Eukaryota</taxon>
        <taxon>Fungi</taxon>
        <taxon>Fungi incertae sedis</taxon>
        <taxon>Mucoromycota</taxon>
        <taxon>Mucoromycotina</taxon>
        <taxon>Mucoromycetes</taxon>
        <taxon>Mucorales</taxon>
        <taxon>Lichtheimiaceae</taxon>
        <taxon>Lichtheimia</taxon>
    </lineage>
</organism>
<gene>
    <name evidence="1" type="ORF">LCOR_00127.1</name>
</gene>
<reference evidence="1" key="1">
    <citation type="submission" date="2013-08" db="EMBL/GenBank/DDBJ databases">
        <title>Gene expansion shapes genome architecture in the human pathogen Lichtheimia corymbifera: an evolutionary genomics analysis in the ancient terrestrial Mucorales (Mucoromycotina).</title>
        <authorList>
            <person name="Schwartze V.U."/>
            <person name="Winter S."/>
            <person name="Shelest E."/>
            <person name="Marcet-Houben M."/>
            <person name="Horn F."/>
            <person name="Wehner S."/>
            <person name="Hoffmann K."/>
            <person name="Riege K."/>
            <person name="Sammeth M."/>
            <person name="Nowrousian M."/>
            <person name="Valiante V."/>
            <person name="Linde J."/>
            <person name="Jacobsen I.D."/>
            <person name="Marz M."/>
            <person name="Brakhage A.A."/>
            <person name="Gabaldon T."/>
            <person name="Bocker S."/>
            <person name="Voigt K."/>
        </authorList>
    </citation>
    <scope>NUCLEOTIDE SEQUENCE [LARGE SCALE GENOMIC DNA]</scope>
    <source>
        <strain evidence="1">FSU 9682</strain>
    </source>
</reference>
<keyword evidence="2" id="KW-1185">Reference proteome</keyword>
<sequence>MNVPESVSFPSPLFSHFQKPWNPADPVIGYYHHHCLSGVEIIIGMLLGWKPNVHAATLSVHVYPSLIRDYTSSLTDSVLMADSDMQTGTFITYVLGSG</sequence>
<proteinExistence type="predicted"/>
<name>A0A068RF46_9FUNG</name>
<dbReference type="VEuPathDB" id="FungiDB:LCOR_00127.1"/>
<protein>
    <submittedName>
        <fullName evidence="1">Uncharacterized protein</fullName>
    </submittedName>
</protein>
<dbReference type="EMBL" id="CBTN010000001">
    <property type="protein sequence ID" value="CDH48340.1"/>
    <property type="molecule type" value="Genomic_DNA"/>
</dbReference>
<dbReference type="Proteomes" id="UP000027586">
    <property type="component" value="Unassembled WGS sequence"/>
</dbReference>
<evidence type="ECO:0000313" key="2">
    <source>
        <dbReference type="Proteomes" id="UP000027586"/>
    </source>
</evidence>
<accession>A0A068RF46</accession>
<dbReference type="AlphaFoldDB" id="A0A068RF46"/>